<sequence length="425" mass="46716">MMLEFWLIATGLMVLALAFVIPPLLRKNLPLTEIDRNTINIAIYKERLAELTQENLTPEQYTQAQQELDKTLLQECQADRPLIQQSRAIWTAIVIAISIPALAVGSYWKLGAPQLLVAETPVTDPTHSKEGHLPANFDDMVNKLAARLQQQPDDAKGWYMLARSYSTLKRYQEAAQAYNQVLTRVGEKDPQLLTDFAEALALANEGKLTGQPTILLTAALELDPNHQQALWLAGFAAAQKQDYLAAIDYWQRFLKQLPADEVEARQALEKQIADARQLAQTQDEESSPSTTTTPAATLSSNSATATTATQIKVEVRLDPTLQAQVKPTDTVFIYARASQGPPMPLAIVKKSASELPTQVTLDDSMAMVPAMKLSNFQEITVLARISSSGLATPQPGDLQGQVSQVNVAKPNKVEIVINEIVPENN</sequence>
<dbReference type="HOGENOM" id="CLU_036074_2_0_6"/>
<keyword evidence="3" id="KW-0201">Cytochrome c-type biogenesis</keyword>
<dbReference type="PANTHER" id="PTHR47870">
    <property type="entry name" value="CYTOCHROME C-TYPE BIOGENESIS PROTEIN CCMH"/>
    <property type="match status" value="1"/>
</dbReference>
<keyword evidence="11" id="KW-1185">Reference proteome</keyword>
<dbReference type="Pfam" id="PF23914">
    <property type="entry name" value="TPR_CcmH_CycH"/>
    <property type="match status" value="1"/>
</dbReference>
<proteinExistence type="predicted"/>
<protein>
    <submittedName>
        <fullName evidence="10">TPR repeat containing protein</fullName>
    </submittedName>
</protein>
<gene>
    <name evidence="10" type="ORF">THII_3252</name>
</gene>
<accession>A0A090AJD0</accession>
<keyword evidence="7" id="KW-0472">Membrane</keyword>
<dbReference type="InterPro" id="IPR056412">
    <property type="entry name" value="Ig_CycH"/>
</dbReference>
<evidence type="ECO:0000259" key="9">
    <source>
        <dbReference type="Pfam" id="PF23914"/>
    </source>
</evidence>
<evidence type="ECO:0000313" key="10">
    <source>
        <dbReference type="EMBL" id="BAP57549.1"/>
    </source>
</evidence>
<feature type="domain" description="Cytochrome c-type biogenesis protein H Ig-like" evidence="8">
    <location>
        <begin position="311"/>
        <end position="418"/>
    </location>
</feature>
<evidence type="ECO:0000259" key="8">
    <source>
        <dbReference type="Pfam" id="PF23892"/>
    </source>
</evidence>
<evidence type="ECO:0000256" key="2">
    <source>
        <dbReference type="ARBA" id="ARBA00022737"/>
    </source>
</evidence>
<dbReference type="Proteomes" id="UP000031623">
    <property type="component" value="Chromosome"/>
</dbReference>
<feature type="transmembrane region" description="Helical" evidence="7">
    <location>
        <begin position="88"/>
        <end position="108"/>
    </location>
</feature>
<dbReference type="InterPro" id="IPR019734">
    <property type="entry name" value="TPR_rpt"/>
</dbReference>
<evidence type="ECO:0000256" key="5">
    <source>
        <dbReference type="PROSITE-ProRule" id="PRU00339"/>
    </source>
</evidence>
<dbReference type="AlphaFoldDB" id="A0A090AJD0"/>
<keyword evidence="4 5" id="KW-0802">TPR repeat</keyword>
<keyword evidence="7" id="KW-0812">Transmembrane</keyword>
<dbReference type="Pfam" id="PF23892">
    <property type="entry name" value="Ig_CycH"/>
    <property type="match status" value="1"/>
</dbReference>
<evidence type="ECO:0000313" key="11">
    <source>
        <dbReference type="Proteomes" id="UP000031623"/>
    </source>
</evidence>
<dbReference type="InterPro" id="IPR017560">
    <property type="entry name" value="Cyt_c_biogenesis_CcmI"/>
</dbReference>
<dbReference type="Gene3D" id="1.25.40.10">
    <property type="entry name" value="Tetratricopeptide repeat domain"/>
    <property type="match status" value="1"/>
</dbReference>
<dbReference type="STRING" id="40754.THII_3252"/>
<dbReference type="EMBL" id="AP014633">
    <property type="protein sequence ID" value="BAP57549.1"/>
    <property type="molecule type" value="Genomic_DNA"/>
</dbReference>
<dbReference type="SUPFAM" id="SSF48452">
    <property type="entry name" value="TPR-like"/>
    <property type="match status" value="1"/>
</dbReference>
<name>A0A090AJD0_9GAMM</name>
<evidence type="ECO:0000256" key="1">
    <source>
        <dbReference type="ARBA" id="ARBA00004196"/>
    </source>
</evidence>
<evidence type="ECO:0000256" key="6">
    <source>
        <dbReference type="SAM" id="MobiDB-lite"/>
    </source>
</evidence>
<dbReference type="OrthoDB" id="9776053at2"/>
<dbReference type="InterPro" id="IPR056413">
    <property type="entry name" value="TPR_CcmH_CycH"/>
</dbReference>
<feature type="transmembrane region" description="Helical" evidence="7">
    <location>
        <begin position="6"/>
        <end position="25"/>
    </location>
</feature>
<dbReference type="GO" id="GO:0017004">
    <property type="term" value="P:cytochrome complex assembly"/>
    <property type="evidence" value="ECO:0007669"/>
    <property type="project" value="UniProtKB-KW"/>
</dbReference>
<evidence type="ECO:0000256" key="7">
    <source>
        <dbReference type="SAM" id="Phobius"/>
    </source>
</evidence>
<dbReference type="InterPro" id="IPR051263">
    <property type="entry name" value="C-type_cytochrome_biogenesis"/>
</dbReference>
<feature type="compositionally biased region" description="Low complexity" evidence="6">
    <location>
        <begin position="287"/>
        <end position="303"/>
    </location>
</feature>
<dbReference type="GO" id="GO:0030313">
    <property type="term" value="C:cell envelope"/>
    <property type="evidence" value="ECO:0007669"/>
    <property type="project" value="UniProtKB-SubCell"/>
</dbReference>
<organism evidence="10 11">
    <name type="scientific">Thioploca ingrica</name>
    <dbReference type="NCBI Taxonomy" id="40754"/>
    <lineage>
        <taxon>Bacteria</taxon>
        <taxon>Pseudomonadati</taxon>
        <taxon>Pseudomonadota</taxon>
        <taxon>Gammaproteobacteria</taxon>
        <taxon>Thiotrichales</taxon>
        <taxon>Thiotrichaceae</taxon>
        <taxon>Thioploca</taxon>
    </lineage>
</organism>
<feature type="region of interest" description="Disordered" evidence="6">
    <location>
        <begin position="275"/>
        <end position="303"/>
    </location>
</feature>
<dbReference type="PROSITE" id="PS50005">
    <property type="entry name" value="TPR"/>
    <property type="match status" value="1"/>
</dbReference>
<dbReference type="NCBIfam" id="TIGR03142">
    <property type="entry name" value="cytochro_ccmI"/>
    <property type="match status" value="1"/>
</dbReference>
<evidence type="ECO:0000256" key="3">
    <source>
        <dbReference type="ARBA" id="ARBA00022748"/>
    </source>
</evidence>
<reference evidence="10 11" key="1">
    <citation type="journal article" date="2014" name="ISME J.">
        <title>Ecophysiology of Thioploca ingrica as revealed by the complete genome sequence supplemented with proteomic evidence.</title>
        <authorList>
            <person name="Kojima H."/>
            <person name="Ogura Y."/>
            <person name="Yamamoto N."/>
            <person name="Togashi T."/>
            <person name="Mori H."/>
            <person name="Watanabe T."/>
            <person name="Nemoto F."/>
            <person name="Kurokawa K."/>
            <person name="Hayashi T."/>
            <person name="Fukui M."/>
        </authorList>
    </citation>
    <scope>NUCLEOTIDE SEQUENCE [LARGE SCALE GENOMIC DNA]</scope>
</reference>
<dbReference type="KEGG" id="tig:THII_3252"/>
<comment type="subcellular location">
    <subcellularLocation>
        <location evidence="1">Cell envelope</location>
    </subcellularLocation>
</comment>
<keyword evidence="2" id="KW-0677">Repeat</keyword>
<evidence type="ECO:0000256" key="4">
    <source>
        <dbReference type="ARBA" id="ARBA00022803"/>
    </source>
</evidence>
<feature type="domain" description="Cytochrome c-type biogenesis protein H TPR" evidence="9">
    <location>
        <begin position="144"/>
        <end position="261"/>
    </location>
</feature>
<feature type="repeat" description="TPR" evidence="5">
    <location>
        <begin position="155"/>
        <end position="188"/>
    </location>
</feature>
<dbReference type="PANTHER" id="PTHR47870:SF4">
    <property type="entry name" value="CYTOCHROME C-TYPE BIOGENESIS PROTEIN CYCH"/>
    <property type="match status" value="1"/>
</dbReference>
<keyword evidence="7" id="KW-1133">Transmembrane helix</keyword>
<dbReference type="GO" id="GO:0005886">
    <property type="term" value="C:plasma membrane"/>
    <property type="evidence" value="ECO:0007669"/>
    <property type="project" value="TreeGrafter"/>
</dbReference>
<dbReference type="SMART" id="SM00028">
    <property type="entry name" value="TPR"/>
    <property type="match status" value="2"/>
</dbReference>
<dbReference type="InterPro" id="IPR011990">
    <property type="entry name" value="TPR-like_helical_dom_sf"/>
</dbReference>